<comment type="caution">
    <text evidence="1">The sequence shown here is derived from an EMBL/GenBank/DDBJ whole genome shotgun (WGS) entry which is preliminary data.</text>
</comment>
<evidence type="ECO:0000313" key="1">
    <source>
        <dbReference type="EMBL" id="TLD68376.1"/>
    </source>
</evidence>
<protein>
    <submittedName>
        <fullName evidence="1">DUF4893 domain-containing protein</fullName>
    </submittedName>
</protein>
<accession>A0A5R8K7R3</accession>
<dbReference type="Proteomes" id="UP000306196">
    <property type="component" value="Unassembled WGS sequence"/>
</dbReference>
<reference evidence="1 2" key="1">
    <citation type="submission" date="2019-05" db="EMBL/GenBank/DDBJ databases">
        <title>Verrucobacter flavum gen. nov., sp. nov. a new member of the family Verrucomicrobiaceae.</title>
        <authorList>
            <person name="Szuroczki S."/>
            <person name="Abbaszade G."/>
            <person name="Szabo A."/>
            <person name="Felfoldi T."/>
            <person name="Schumann P."/>
            <person name="Boka K."/>
            <person name="Keki Z."/>
            <person name="Toumi M."/>
            <person name="Toth E."/>
        </authorList>
    </citation>
    <scope>NUCLEOTIDE SEQUENCE [LARGE SCALE GENOMIC DNA]</scope>
    <source>
        <strain evidence="1 2">MG-N-17</strain>
    </source>
</reference>
<sequence>MSSPKPWACPEAMECVTPVHPPTNTGMILPRHHHLLCIFFSILLLATQPLSASDSPIEALKNTLRPQHQNVMDDWEAKAQKILQTLEAKDIDQESIETIAAIRKLLDQPRQPAPESKALIGNWRVRSLQAGGLGAYAYPFFKCTITAEARALVFHKPTGSQRKHGILARDNNTHYLFVGAAYYGYENKVRSYSAHLDAPTEEDLQRDTIGHLYLIGKNHLLMVFSPDQGRLEINELKK</sequence>
<proteinExistence type="predicted"/>
<dbReference type="EMBL" id="VAUV01000026">
    <property type="protein sequence ID" value="TLD68376.1"/>
    <property type="molecule type" value="Genomic_DNA"/>
</dbReference>
<dbReference type="OrthoDB" id="1098356at2"/>
<name>A0A5R8K7R3_9BACT</name>
<keyword evidence="2" id="KW-1185">Reference proteome</keyword>
<gene>
    <name evidence="1" type="ORF">FEM03_23005</name>
</gene>
<dbReference type="InterPro" id="IPR032609">
    <property type="entry name" value="DUF4893"/>
</dbReference>
<dbReference type="AlphaFoldDB" id="A0A5R8K7R3"/>
<organism evidence="1 2">
    <name type="scientific">Phragmitibacter flavus</name>
    <dbReference type="NCBI Taxonomy" id="2576071"/>
    <lineage>
        <taxon>Bacteria</taxon>
        <taxon>Pseudomonadati</taxon>
        <taxon>Verrucomicrobiota</taxon>
        <taxon>Verrucomicrobiia</taxon>
        <taxon>Verrucomicrobiales</taxon>
        <taxon>Verrucomicrobiaceae</taxon>
        <taxon>Phragmitibacter</taxon>
    </lineage>
</organism>
<evidence type="ECO:0000313" key="2">
    <source>
        <dbReference type="Proteomes" id="UP000306196"/>
    </source>
</evidence>
<dbReference type="Pfam" id="PF16233">
    <property type="entry name" value="DUF4893"/>
    <property type="match status" value="1"/>
</dbReference>